<dbReference type="Pfam" id="PF01487">
    <property type="entry name" value="DHquinase_I"/>
    <property type="match status" value="1"/>
</dbReference>
<feature type="binding site" evidence="15">
    <location>
        <position position="363"/>
    </location>
    <ligand>
        <name>phosphoenolpyruvate</name>
        <dbReference type="ChEBI" id="CHEBI:58702"/>
    </ligand>
</feature>
<feature type="binding site" evidence="15">
    <location>
        <position position="664"/>
    </location>
    <ligand>
        <name>phosphoenolpyruvate</name>
        <dbReference type="ChEBI" id="CHEBI:58702"/>
    </ligand>
</feature>
<organism evidence="17 18">
    <name type="scientific">Candidatus Cryptobacteroides merdavium</name>
    <dbReference type="NCBI Taxonomy" id="2840769"/>
    <lineage>
        <taxon>Bacteria</taxon>
        <taxon>Pseudomonadati</taxon>
        <taxon>Bacteroidota</taxon>
        <taxon>Bacteroidia</taxon>
        <taxon>Bacteroidales</taxon>
        <taxon>Candidatus Cryptobacteroides</taxon>
    </lineage>
</organism>
<evidence type="ECO:0000256" key="8">
    <source>
        <dbReference type="ARBA" id="ARBA00022777"/>
    </source>
</evidence>
<evidence type="ECO:0000256" key="3">
    <source>
        <dbReference type="ARBA" id="ARBA00009948"/>
    </source>
</evidence>
<keyword evidence="4 15" id="KW-0028">Amino-acid biosynthesis</keyword>
<evidence type="ECO:0000256" key="15">
    <source>
        <dbReference type="HAMAP-Rule" id="MF_00210"/>
    </source>
</evidence>
<dbReference type="GO" id="GO:0008652">
    <property type="term" value="P:amino acid biosynthetic process"/>
    <property type="evidence" value="ECO:0007669"/>
    <property type="project" value="UniProtKB-KW"/>
</dbReference>
<keyword evidence="6" id="KW-0479">Metal-binding</keyword>
<dbReference type="HAMAP" id="MF_00210">
    <property type="entry name" value="EPSP_synth"/>
    <property type="match status" value="1"/>
</dbReference>
<comment type="catalytic activity">
    <reaction evidence="14">
        <text>3-phosphoshikimate + phosphoenolpyruvate = 5-O-(1-carboxyvinyl)-3-phosphoshikimate + phosphate</text>
        <dbReference type="Rhea" id="RHEA:21256"/>
        <dbReference type="ChEBI" id="CHEBI:43474"/>
        <dbReference type="ChEBI" id="CHEBI:57701"/>
        <dbReference type="ChEBI" id="CHEBI:58702"/>
        <dbReference type="ChEBI" id="CHEBI:145989"/>
        <dbReference type="EC" id="2.5.1.19"/>
    </reaction>
    <physiologicalReaction direction="left-to-right" evidence="14">
        <dbReference type="Rhea" id="RHEA:21257"/>
    </physiologicalReaction>
</comment>
<dbReference type="PANTHER" id="PTHR21090">
    <property type="entry name" value="AROM/DEHYDROQUINATE SYNTHASE"/>
    <property type="match status" value="1"/>
</dbReference>
<dbReference type="EC" id="2.5.1.19" evidence="15"/>
<evidence type="ECO:0000256" key="9">
    <source>
        <dbReference type="ARBA" id="ARBA00022833"/>
    </source>
</evidence>
<dbReference type="AlphaFoldDB" id="A0A9D9HAE0"/>
<feature type="binding site" evidence="15">
    <location>
        <position position="422"/>
    </location>
    <ligand>
        <name>3-phosphoshikimate</name>
        <dbReference type="ChEBI" id="CHEBI:145989"/>
    </ligand>
</feature>
<proteinExistence type="inferred from homology"/>
<dbReference type="EMBL" id="JADIMO010000015">
    <property type="protein sequence ID" value="MBO8444226.1"/>
    <property type="molecule type" value="Genomic_DNA"/>
</dbReference>
<name>A0A9D9HAE0_9BACT</name>
<keyword evidence="8" id="KW-0418">Kinase</keyword>
<comment type="subcellular location">
    <subcellularLocation>
        <location evidence="15">Cytoplasm</location>
    </subcellularLocation>
</comment>
<comment type="caution">
    <text evidence="15">Lacks conserved residue(s) required for the propagation of feature annotation.</text>
</comment>
<evidence type="ECO:0000256" key="11">
    <source>
        <dbReference type="ARBA" id="ARBA00022857"/>
    </source>
</evidence>
<sequence length="707" mass="75842">MICTVIQNRNLAGVLEALEHCEMAEIRLDRCLLSLGDIRTCFASDVPLVATCRVQDMMASDSSLNEISASLACEKRLVAAIEAGARFVDVEIEAPRPMAKRVRKAAFENGTVFIRSYHNFDGTDSLPALMAIEEKCRNEGAEIVKIVTMAHSDADVARVMSLYDDAEPGLLLAFCMGEQGRESRIDCLKKGALYTYAALSADEAAAPGQWTADEMAEKVYGKFRFIGANLWHSEIDNHGAGIIFGEPEAARHGSPLHIPSSKSFAQRAIIASALADGESHLSGYTPCGDNESAIKVAESLGAEISRDGDVLIVHGIGAEPQSVAINALNVGESGLLTRLMIPLAAQIAAGDVVLSGEKTLLHRPMKGVKEIMEKFNVGLESMPCAENAHEDTFMGGHDCLVPMKIKGHLAPARTEISGRDGSQIISGLLMALPLSPKNSAVTVHDPKSIPYMFITLDVMRKFGVKVTNEMLGGREFIDSGGDWSYCTDIEFKIRGGQHYKAADFPIEGDWSSAANFLVAGAVFGKAELSGLDTTSLQADLSIMDILMDAGASLSQTDGEKGAITVQRAPLNAFSVDASNCPDLFPVISVLAAFCQGQSVISGTDRLVHKESDRGKAILEMLVQMGVEAEIRDNSLFVEGHSLAQRILTGSLLKGGDYSSFHDHRMVMALKVAELGADSPINIDDTECVAKSFPSFFDLFSSLVGLTE</sequence>
<dbReference type="SUPFAM" id="SSF55205">
    <property type="entry name" value="EPT/RTPC-like"/>
    <property type="match status" value="1"/>
</dbReference>
<evidence type="ECO:0000313" key="18">
    <source>
        <dbReference type="Proteomes" id="UP000823619"/>
    </source>
</evidence>
<feature type="binding site" evidence="15">
    <location>
        <position position="582"/>
    </location>
    <ligand>
        <name>3-phosphoshikimate</name>
        <dbReference type="ChEBI" id="CHEBI:145989"/>
    </ligand>
</feature>
<evidence type="ECO:0000256" key="1">
    <source>
        <dbReference type="ARBA" id="ARBA00001947"/>
    </source>
</evidence>
<dbReference type="InterPro" id="IPR013792">
    <property type="entry name" value="RNA3'P_cycl/enolpyr_Trfase_a/b"/>
</dbReference>
<feature type="binding site" evidence="15">
    <location>
        <position position="609"/>
    </location>
    <ligand>
        <name>3-phosphoshikimate</name>
        <dbReference type="ChEBI" id="CHEBI:145989"/>
    </ligand>
</feature>
<evidence type="ECO:0000256" key="4">
    <source>
        <dbReference type="ARBA" id="ARBA00022605"/>
    </source>
</evidence>
<accession>A0A9D9HAE0</accession>
<feature type="binding site" evidence="15">
    <location>
        <position position="263"/>
    </location>
    <ligand>
        <name>3-phosphoshikimate</name>
        <dbReference type="ChEBI" id="CHEBI:145989"/>
    </ligand>
</feature>
<feature type="binding site" evidence="15">
    <location>
        <position position="423"/>
    </location>
    <ligand>
        <name>phosphoenolpyruvate</name>
        <dbReference type="ChEBI" id="CHEBI:58702"/>
    </ligand>
</feature>
<keyword evidence="13 15" id="KW-0057">Aromatic amino acid biosynthesis</keyword>
<dbReference type="GO" id="GO:0003866">
    <property type="term" value="F:3-phosphoshikimate 1-carboxyvinyltransferase activity"/>
    <property type="evidence" value="ECO:0007669"/>
    <property type="project" value="UniProtKB-UniRule"/>
</dbReference>
<dbReference type="InterPro" id="IPR006264">
    <property type="entry name" value="EPSP_synthase"/>
</dbReference>
<evidence type="ECO:0000256" key="13">
    <source>
        <dbReference type="ARBA" id="ARBA00023141"/>
    </source>
</evidence>
<dbReference type="GO" id="GO:0009073">
    <property type="term" value="P:aromatic amino acid family biosynthetic process"/>
    <property type="evidence" value="ECO:0007669"/>
    <property type="project" value="UniProtKB-KW"/>
</dbReference>
<dbReference type="Proteomes" id="UP000823619">
    <property type="component" value="Unassembled WGS sequence"/>
</dbReference>
<keyword evidence="11" id="KW-0521">NADP</keyword>
<comment type="caution">
    <text evidence="17">The sequence shown here is derived from an EMBL/GenBank/DDBJ whole genome shotgun (WGS) entry which is preliminary data.</text>
</comment>
<evidence type="ECO:0000256" key="5">
    <source>
        <dbReference type="ARBA" id="ARBA00022679"/>
    </source>
</evidence>
<keyword evidence="15" id="KW-0963">Cytoplasm</keyword>
<dbReference type="CDD" id="cd01556">
    <property type="entry name" value="EPSP_synthase"/>
    <property type="match status" value="1"/>
</dbReference>
<dbReference type="InterPro" id="IPR001986">
    <property type="entry name" value="Enolpyruvate_Tfrase_dom"/>
</dbReference>
<reference evidence="17" key="2">
    <citation type="journal article" date="2021" name="PeerJ">
        <title>Extensive microbial diversity within the chicken gut microbiome revealed by metagenomics and culture.</title>
        <authorList>
            <person name="Gilroy R."/>
            <person name="Ravi A."/>
            <person name="Getino M."/>
            <person name="Pursley I."/>
            <person name="Horton D.L."/>
            <person name="Alikhan N.F."/>
            <person name="Baker D."/>
            <person name="Gharbi K."/>
            <person name="Hall N."/>
            <person name="Watson M."/>
            <person name="Adriaenssens E.M."/>
            <person name="Foster-Nyarko E."/>
            <person name="Jarju S."/>
            <person name="Secka A."/>
            <person name="Antonio M."/>
            <person name="Oren A."/>
            <person name="Chaudhuri R.R."/>
            <person name="La Ragione R."/>
            <person name="Hildebrand F."/>
            <person name="Pallen M.J."/>
        </authorList>
    </citation>
    <scope>NUCLEOTIDE SEQUENCE</scope>
    <source>
        <strain evidence="17">D5-748</strain>
    </source>
</reference>
<dbReference type="GO" id="GO:0009423">
    <property type="term" value="P:chorismate biosynthetic process"/>
    <property type="evidence" value="ECO:0007669"/>
    <property type="project" value="UniProtKB-UniRule"/>
</dbReference>
<evidence type="ECO:0000256" key="7">
    <source>
        <dbReference type="ARBA" id="ARBA00022741"/>
    </source>
</evidence>
<dbReference type="GO" id="GO:0005737">
    <property type="term" value="C:cytoplasm"/>
    <property type="evidence" value="ECO:0007669"/>
    <property type="project" value="UniProtKB-SubCell"/>
</dbReference>
<comment type="similarity">
    <text evidence="3 15">Belongs to the EPSP synthase family.</text>
</comment>
<gene>
    <name evidence="15 17" type="primary">aroA</name>
    <name evidence="17" type="ORF">IAC23_00830</name>
</gene>
<dbReference type="PANTHER" id="PTHR21090:SF5">
    <property type="entry name" value="PENTAFUNCTIONAL AROM POLYPEPTIDE"/>
    <property type="match status" value="1"/>
</dbReference>
<feature type="binding site" evidence="15">
    <location>
        <position position="448"/>
    </location>
    <ligand>
        <name>3-phosphoshikimate</name>
        <dbReference type="ChEBI" id="CHEBI:145989"/>
    </ligand>
</feature>
<evidence type="ECO:0000256" key="6">
    <source>
        <dbReference type="ARBA" id="ARBA00022723"/>
    </source>
</evidence>
<evidence type="ECO:0000256" key="10">
    <source>
        <dbReference type="ARBA" id="ARBA00022840"/>
    </source>
</evidence>
<dbReference type="GO" id="GO:0003855">
    <property type="term" value="F:3-dehydroquinate dehydratase activity"/>
    <property type="evidence" value="ECO:0007669"/>
    <property type="project" value="InterPro"/>
</dbReference>
<keyword evidence="10" id="KW-0067">ATP-binding</keyword>
<evidence type="ECO:0000256" key="14">
    <source>
        <dbReference type="ARBA" id="ARBA00044633"/>
    </source>
</evidence>
<keyword evidence="12" id="KW-0560">Oxidoreductase</keyword>
<dbReference type="GO" id="GO:0016301">
    <property type="term" value="F:kinase activity"/>
    <property type="evidence" value="ECO:0007669"/>
    <property type="project" value="UniProtKB-KW"/>
</dbReference>
<dbReference type="Pfam" id="PF00275">
    <property type="entry name" value="EPSP_synthase"/>
    <property type="match status" value="1"/>
</dbReference>
<dbReference type="GO" id="GO:0046872">
    <property type="term" value="F:metal ion binding"/>
    <property type="evidence" value="ECO:0007669"/>
    <property type="project" value="UniProtKB-KW"/>
</dbReference>
<dbReference type="GO" id="GO:0005524">
    <property type="term" value="F:ATP binding"/>
    <property type="evidence" value="ECO:0007669"/>
    <property type="project" value="UniProtKB-KW"/>
</dbReference>
<evidence type="ECO:0000256" key="2">
    <source>
        <dbReference type="ARBA" id="ARBA00004811"/>
    </source>
</evidence>
<feature type="binding site" evidence="15">
    <location>
        <position position="262"/>
    </location>
    <ligand>
        <name>phosphoenolpyruvate</name>
        <dbReference type="ChEBI" id="CHEBI:58702"/>
    </ligand>
</feature>
<evidence type="ECO:0000313" key="17">
    <source>
        <dbReference type="EMBL" id="MBO8444226.1"/>
    </source>
</evidence>
<dbReference type="SUPFAM" id="SSF51569">
    <property type="entry name" value="Aldolase"/>
    <property type="match status" value="1"/>
</dbReference>
<dbReference type="GO" id="GO:0016491">
    <property type="term" value="F:oxidoreductase activity"/>
    <property type="evidence" value="ECO:0007669"/>
    <property type="project" value="UniProtKB-KW"/>
</dbReference>
<keyword evidence="9" id="KW-0862">Zinc</keyword>
<dbReference type="Gene3D" id="3.20.20.70">
    <property type="entry name" value="Aldolase class I"/>
    <property type="match status" value="1"/>
</dbReference>
<dbReference type="InterPro" id="IPR036968">
    <property type="entry name" value="Enolpyruvate_Tfrase_sf"/>
</dbReference>
<comment type="cofactor">
    <cofactor evidence="1">
        <name>Zn(2+)</name>
        <dbReference type="ChEBI" id="CHEBI:29105"/>
    </cofactor>
</comment>
<comment type="function">
    <text evidence="15">Catalyzes the transfer of the enolpyruvyl moiety of phosphoenolpyruvate (PEP) to the 5-hydroxyl of shikimate-3-phosphate (S3P) to produce enolpyruvyl shikimate-3-phosphate and inorganic phosphate.</text>
</comment>
<feature type="binding site" evidence="15">
    <location>
        <position position="334"/>
    </location>
    <ligand>
        <name>phosphoenolpyruvate</name>
        <dbReference type="ChEBI" id="CHEBI:58702"/>
    </ligand>
</feature>
<keyword evidence="7" id="KW-0547">Nucleotide-binding</keyword>
<feature type="binding site" evidence="15">
    <location>
        <position position="613"/>
    </location>
    <ligand>
        <name>phosphoenolpyruvate</name>
        <dbReference type="ChEBI" id="CHEBI:58702"/>
    </ligand>
</feature>
<evidence type="ECO:0000259" key="16">
    <source>
        <dbReference type="Pfam" id="PF00275"/>
    </source>
</evidence>
<feature type="binding site" evidence="15">
    <location>
        <position position="262"/>
    </location>
    <ligand>
        <name>3-phosphoshikimate</name>
        <dbReference type="ChEBI" id="CHEBI:145989"/>
    </ligand>
</feature>
<feature type="active site" description="Proton acceptor" evidence="15">
    <location>
        <position position="582"/>
    </location>
</feature>
<dbReference type="NCBIfam" id="TIGR01356">
    <property type="entry name" value="aroA"/>
    <property type="match status" value="1"/>
</dbReference>
<feature type="binding site" evidence="15">
    <location>
        <position position="690"/>
    </location>
    <ligand>
        <name>phosphoenolpyruvate</name>
        <dbReference type="ChEBI" id="CHEBI:58702"/>
    </ligand>
</feature>
<comment type="pathway">
    <text evidence="2 15">Metabolic intermediate biosynthesis; chorismate biosynthesis; chorismate from D-erythrose 4-phosphate and phosphoenolpyruvate: step 6/7.</text>
</comment>
<dbReference type="Gene3D" id="3.65.10.10">
    <property type="entry name" value="Enolpyruvate transferase domain"/>
    <property type="match status" value="2"/>
</dbReference>
<keyword evidence="5 15" id="KW-0808">Transferase</keyword>
<reference evidence="17" key="1">
    <citation type="submission" date="2020-10" db="EMBL/GenBank/DDBJ databases">
        <authorList>
            <person name="Gilroy R."/>
        </authorList>
    </citation>
    <scope>NUCLEOTIDE SEQUENCE</scope>
    <source>
        <strain evidence="17">D5-748</strain>
    </source>
</reference>
<dbReference type="InterPro" id="IPR001381">
    <property type="entry name" value="DHquinase_I"/>
</dbReference>
<dbReference type="InterPro" id="IPR013785">
    <property type="entry name" value="Aldolase_TIM"/>
</dbReference>
<dbReference type="CDD" id="cd00502">
    <property type="entry name" value="DHQase_I"/>
    <property type="match status" value="1"/>
</dbReference>
<feature type="domain" description="Enolpyruvate transferase" evidence="16">
    <location>
        <begin position="256"/>
        <end position="697"/>
    </location>
</feature>
<feature type="binding site" evidence="15">
    <location>
        <position position="423"/>
    </location>
    <ligand>
        <name>3-phosphoshikimate</name>
        <dbReference type="ChEBI" id="CHEBI:145989"/>
    </ligand>
</feature>
<comment type="subunit">
    <text evidence="15">Monomer.</text>
</comment>
<protein>
    <recommendedName>
        <fullName evidence="15">3-phosphoshikimate 1-carboxyvinyltransferase</fullName>
        <ecNumber evidence="15">2.5.1.19</ecNumber>
    </recommendedName>
    <alternativeName>
        <fullName evidence="15">5-enolpyruvylshikimate-3-phosphate synthase</fullName>
        <shortName evidence="15">EPSP synthase</shortName>
        <shortName evidence="15">EPSPS</shortName>
    </alternativeName>
</protein>
<evidence type="ECO:0000256" key="12">
    <source>
        <dbReference type="ARBA" id="ARBA00023002"/>
    </source>
</evidence>
<feature type="binding site" evidence="15">
    <location>
        <position position="267"/>
    </location>
    <ligand>
        <name>3-phosphoshikimate</name>
        <dbReference type="ChEBI" id="CHEBI:145989"/>
    </ligand>
</feature>